<feature type="compositionally biased region" description="Basic and acidic residues" evidence="1">
    <location>
        <begin position="39"/>
        <end position="54"/>
    </location>
</feature>
<protein>
    <submittedName>
        <fullName evidence="2">Uncharacterized protein</fullName>
    </submittedName>
</protein>
<dbReference type="AlphaFoldDB" id="B6AKF2"/>
<name>B6AKF2_9BACT</name>
<feature type="region of interest" description="Disordered" evidence="1">
    <location>
        <begin position="26"/>
        <end position="71"/>
    </location>
</feature>
<accession>B6AKF2</accession>
<evidence type="ECO:0000256" key="1">
    <source>
        <dbReference type="SAM" id="MobiDB-lite"/>
    </source>
</evidence>
<organism evidence="2">
    <name type="scientific">Leptospirillum sp. Group II '5-way CG'</name>
    <dbReference type="NCBI Taxonomy" id="419541"/>
    <lineage>
        <taxon>Bacteria</taxon>
        <taxon>Pseudomonadati</taxon>
        <taxon>Nitrospirota</taxon>
        <taxon>Nitrospiria</taxon>
        <taxon>Nitrospirales</taxon>
        <taxon>Nitrospiraceae</taxon>
        <taxon>Leptospirillum</taxon>
    </lineage>
</organism>
<proteinExistence type="predicted"/>
<reference evidence="2" key="2">
    <citation type="journal article" date="2008" name="PLoS Biol.">
        <title>Population genomic analysis of strain variation in Leptospirillum group II bacteria involved in acid mine drainage formation.</title>
        <authorList>
            <person name="Simmons S.L."/>
            <person name="Dibartolo G."/>
            <person name="Denef V.J."/>
            <person name="Goltsman D.S."/>
            <person name="Thelen M.P."/>
            <person name="Banfield J.F."/>
        </authorList>
    </citation>
    <scope>NUCLEOTIDE SEQUENCE [LARGE SCALE GENOMIC DNA]</scope>
</reference>
<reference evidence="2" key="1">
    <citation type="journal article" date="2004" name="Nature">
        <title>Community structure and metabolism through reconstruction of microbial genomes from the environment.</title>
        <authorList>
            <person name="Tyson G.W."/>
            <person name="Chapman J."/>
            <person name="Hugenholtz P."/>
            <person name="Allen E.E."/>
            <person name="Ram R.J."/>
            <person name="Richardson P.M."/>
            <person name="Solovyev V.V."/>
            <person name="Rubin E.M."/>
            <person name="Rokhsar D.S."/>
            <person name="Banfield J.F."/>
        </authorList>
    </citation>
    <scope>NUCLEOTIDE SEQUENCE [LARGE SCALE GENOMIC DNA]</scope>
</reference>
<gene>
    <name evidence="2" type="ORF">CGL2_11111039</name>
</gene>
<evidence type="ECO:0000313" key="2">
    <source>
        <dbReference type="EMBL" id="EDZ40018.1"/>
    </source>
</evidence>
<sequence>MRPNPGLGLGVFVVLWVDSGKNRMSLEGVLTKHPPQHGQQEKDKEKNRPGENKKNGLGVSPHFPDVPCKRHIPPCPSPRNCSYLLW</sequence>
<dbReference type="EMBL" id="DS995259">
    <property type="protein sequence ID" value="EDZ40018.1"/>
    <property type="molecule type" value="Genomic_DNA"/>
</dbReference>